<organism evidence="1 2">
    <name type="scientific">Neobacillus massiliamazoniensis</name>
    <dbReference type="NCBI Taxonomy" id="1499688"/>
    <lineage>
        <taxon>Bacteria</taxon>
        <taxon>Bacillati</taxon>
        <taxon>Bacillota</taxon>
        <taxon>Bacilli</taxon>
        <taxon>Bacillales</taxon>
        <taxon>Bacillaceae</taxon>
        <taxon>Neobacillus</taxon>
    </lineage>
</organism>
<dbReference type="EMBL" id="CVRB01000001">
    <property type="protein sequence ID" value="CRK80988.1"/>
    <property type="molecule type" value="Genomic_DNA"/>
</dbReference>
<keyword evidence="2" id="KW-1185">Reference proteome</keyword>
<evidence type="ECO:0000313" key="2">
    <source>
        <dbReference type="Proteomes" id="UP000199087"/>
    </source>
</evidence>
<dbReference type="AlphaFoldDB" id="A0A0U1NTC6"/>
<reference evidence="2" key="1">
    <citation type="submission" date="2015-05" db="EMBL/GenBank/DDBJ databases">
        <authorList>
            <person name="Urmite Genomes"/>
        </authorList>
    </citation>
    <scope>NUCLEOTIDE SEQUENCE [LARGE SCALE GENOMIC DNA]</scope>
    <source>
        <strain evidence="2">LF1</strain>
    </source>
</reference>
<proteinExistence type="predicted"/>
<dbReference type="Proteomes" id="UP000199087">
    <property type="component" value="Unassembled WGS sequence"/>
</dbReference>
<gene>
    <name evidence="1" type="ORF">BN000_00881</name>
</gene>
<evidence type="ECO:0000313" key="1">
    <source>
        <dbReference type="EMBL" id="CRK80988.1"/>
    </source>
</evidence>
<sequence>MRTKCRINMNQEYIVHFSIFVIFSKIAFKTKEPIIETIAQKVYSLI</sequence>
<protein>
    <submittedName>
        <fullName evidence="1">Uncharacterized protein</fullName>
    </submittedName>
</protein>
<accession>A0A0U1NTC6</accession>
<name>A0A0U1NTC6_9BACI</name>